<proteinExistence type="predicted"/>
<organism evidence="3 4">
    <name type="scientific">Nonomuraea antimicrobica</name>
    <dbReference type="NCBI Taxonomy" id="561173"/>
    <lineage>
        <taxon>Bacteria</taxon>
        <taxon>Bacillati</taxon>
        <taxon>Actinomycetota</taxon>
        <taxon>Actinomycetes</taxon>
        <taxon>Streptosporangiales</taxon>
        <taxon>Streptosporangiaceae</taxon>
        <taxon>Nonomuraea</taxon>
    </lineage>
</organism>
<evidence type="ECO:0000313" key="3">
    <source>
        <dbReference type="EMBL" id="GAA3642999.1"/>
    </source>
</evidence>
<feature type="chain" id="PRO_5046339163" description="Phosphodiester glycosidase domain-containing protein" evidence="1">
    <location>
        <begin position="43"/>
        <end position="380"/>
    </location>
</feature>
<gene>
    <name evidence="3" type="ORF">GCM10022224_001680</name>
</gene>
<dbReference type="PANTHER" id="PTHR40446">
    <property type="entry name" value="N-ACETYLGLUCOSAMINE-1-PHOSPHODIESTER ALPHA-N-ACETYLGLUCOSAMINIDASE"/>
    <property type="match status" value="1"/>
</dbReference>
<evidence type="ECO:0000313" key="4">
    <source>
        <dbReference type="Proteomes" id="UP001500902"/>
    </source>
</evidence>
<comment type="caution">
    <text evidence="3">The sequence shown here is derived from an EMBL/GenBank/DDBJ whole genome shotgun (WGS) entry which is preliminary data.</text>
</comment>
<dbReference type="EMBL" id="BAAAZP010000003">
    <property type="protein sequence ID" value="GAA3642999.1"/>
    <property type="molecule type" value="Genomic_DNA"/>
</dbReference>
<keyword evidence="1" id="KW-0732">Signal</keyword>
<accession>A0ABP7AYR5</accession>
<sequence>MTSDVNINLWQAPLSHRRRRRAAALLAAAALALTGLHAPAYAEPSDPVAETAEQAWLASSYLPSATPLLDAPAGTAADATADTAAQAAATGGPIETYRTDRPVAPGVVLDSVDTVDPRGWQRSDALTIDLTKGSRIGYLDTGKVAATGRISEMADRAGAVAAVNGDFFDINNSGAPEGVGIQDGNVVKSPSGNSGKAVAIDSSGVGRVLDVLFEGTVTLPGGERTPLARLNAAALPAGGIGAYDARWGSYTRARAVQNVSQVTEALIVDGKVRQVTSGAGQGDIPAGATVLLGRDAGAARLAALKPGDAVEVSYRVRPSVDADLVTAVGGRALLVKDGAAQTVDDGTLAARMAVGFSADGRKMFLVTVDGNRTANSRGAT</sequence>
<dbReference type="InterPro" id="IPR018711">
    <property type="entry name" value="NAGPA"/>
</dbReference>
<dbReference type="Pfam" id="PF09992">
    <property type="entry name" value="NAGPA"/>
    <property type="match status" value="1"/>
</dbReference>
<evidence type="ECO:0000256" key="1">
    <source>
        <dbReference type="SAM" id="SignalP"/>
    </source>
</evidence>
<reference evidence="4" key="1">
    <citation type="journal article" date="2019" name="Int. J. Syst. Evol. Microbiol.">
        <title>The Global Catalogue of Microorganisms (GCM) 10K type strain sequencing project: providing services to taxonomists for standard genome sequencing and annotation.</title>
        <authorList>
            <consortium name="The Broad Institute Genomics Platform"/>
            <consortium name="The Broad Institute Genome Sequencing Center for Infectious Disease"/>
            <person name="Wu L."/>
            <person name="Ma J."/>
        </authorList>
    </citation>
    <scope>NUCLEOTIDE SEQUENCE [LARGE SCALE GENOMIC DNA]</scope>
    <source>
        <strain evidence="4">JCM 16904</strain>
    </source>
</reference>
<dbReference type="PANTHER" id="PTHR40446:SF2">
    <property type="entry name" value="N-ACETYLGLUCOSAMINE-1-PHOSPHODIESTER ALPHA-N-ACETYLGLUCOSAMINIDASE"/>
    <property type="match status" value="1"/>
</dbReference>
<protein>
    <recommendedName>
        <fullName evidence="2">Phosphodiester glycosidase domain-containing protein</fullName>
    </recommendedName>
</protein>
<name>A0ABP7AYR5_9ACTN</name>
<keyword evidence="4" id="KW-1185">Reference proteome</keyword>
<evidence type="ECO:0000259" key="2">
    <source>
        <dbReference type="Pfam" id="PF09992"/>
    </source>
</evidence>
<feature type="domain" description="Phosphodiester glycosidase" evidence="2">
    <location>
        <begin position="267"/>
        <end position="380"/>
    </location>
</feature>
<dbReference type="Proteomes" id="UP001500902">
    <property type="component" value="Unassembled WGS sequence"/>
</dbReference>
<feature type="signal peptide" evidence="1">
    <location>
        <begin position="1"/>
        <end position="42"/>
    </location>
</feature>